<keyword evidence="1" id="KW-0472">Membrane</keyword>
<organism evidence="2 3">
    <name type="scientific">Sporosarcina psychrophila</name>
    <name type="common">Bacillus psychrophilus</name>
    <dbReference type="NCBI Taxonomy" id="1476"/>
    <lineage>
        <taxon>Bacteria</taxon>
        <taxon>Bacillati</taxon>
        <taxon>Bacillota</taxon>
        <taxon>Bacilli</taxon>
        <taxon>Bacillales</taxon>
        <taxon>Caryophanaceae</taxon>
        <taxon>Sporosarcina</taxon>
    </lineage>
</organism>
<evidence type="ECO:0000313" key="2">
    <source>
        <dbReference type="EMBL" id="MET3658431.1"/>
    </source>
</evidence>
<keyword evidence="1" id="KW-1133">Transmembrane helix</keyword>
<dbReference type="Proteomes" id="UP001549104">
    <property type="component" value="Unassembled WGS sequence"/>
</dbReference>
<reference evidence="2 3" key="1">
    <citation type="submission" date="2024-06" db="EMBL/GenBank/DDBJ databases">
        <title>Sorghum-associated microbial communities from plants grown in Nebraska, USA.</title>
        <authorList>
            <person name="Schachtman D."/>
        </authorList>
    </citation>
    <scope>NUCLEOTIDE SEQUENCE [LARGE SCALE GENOMIC DNA]</scope>
    <source>
        <strain evidence="2 3">1288</strain>
    </source>
</reference>
<feature type="transmembrane region" description="Helical" evidence="1">
    <location>
        <begin position="77"/>
        <end position="99"/>
    </location>
</feature>
<feature type="transmembrane region" description="Helical" evidence="1">
    <location>
        <begin position="6"/>
        <end position="30"/>
    </location>
</feature>
<dbReference type="EMBL" id="JBEPME010000005">
    <property type="protein sequence ID" value="MET3658431.1"/>
    <property type="molecule type" value="Genomic_DNA"/>
</dbReference>
<keyword evidence="3" id="KW-1185">Reference proteome</keyword>
<name>A0ABV2KBI8_SPOPS</name>
<feature type="transmembrane region" description="Helical" evidence="1">
    <location>
        <begin position="111"/>
        <end position="133"/>
    </location>
</feature>
<keyword evidence="1" id="KW-0812">Transmembrane</keyword>
<sequence>MINKTLIWTALIGAFFTTIALKFLQSFNFISWSPVGWAKKWQLFASAHFTIKWALLFVALVLLYIIVYFAVSFTTSIPPSITALIIGIIVVFAVEWTIGSPKTPLEAIKSISLPYFAVMAIVFRFITGTAVFMKKLSDESVK</sequence>
<accession>A0ABV2KBI8</accession>
<dbReference type="RefSeq" id="WP_187045001.1">
    <property type="nucleotide sequence ID" value="NZ_CP146246.1"/>
</dbReference>
<gene>
    <name evidence="2" type="ORF">ABIC55_003548</name>
</gene>
<evidence type="ECO:0000256" key="1">
    <source>
        <dbReference type="SAM" id="Phobius"/>
    </source>
</evidence>
<proteinExistence type="predicted"/>
<comment type="caution">
    <text evidence="2">The sequence shown here is derived from an EMBL/GenBank/DDBJ whole genome shotgun (WGS) entry which is preliminary data.</text>
</comment>
<protein>
    <submittedName>
        <fullName evidence="2">Uncharacterized protein</fullName>
    </submittedName>
</protein>
<feature type="transmembrane region" description="Helical" evidence="1">
    <location>
        <begin position="51"/>
        <end position="71"/>
    </location>
</feature>
<evidence type="ECO:0000313" key="3">
    <source>
        <dbReference type="Proteomes" id="UP001549104"/>
    </source>
</evidence>